<gene>
    <name evidence="2" type="ORF">O181_044311</name>
</gene>
<comment type="caution">
    <text evidence="2">The sequence shown here is derived from an EMBL/GenBank/DDBJ whole genome shotgun (WGS) entry which is preliminary data.</text>
</comment>
<evidence type="ECO:0000256" key="1">
    <source>
        <dbReference type="SAM" id="MobiDB-lite"/>
    </source>
</evidence>
<accession>A0A9Q3HGR9</accession>
<feature type="compositionally biased region" description="Basic and acidic residues" evidence="1">
    <location>
        <begin position="34"/>
        <end position="45"/>
    </location>
</feature>
<dbReference type="AlphaFoldDB" id="A0A9Q3HGR9"/>
<reference evidence="2" key="1">
    <citation type="submission" date="2021-03" db="EMBL/GenBank/DDBJ databases">
        <title>Draft genome sequence of rust myrtle Austropuccinia psidii MF-1, a brazilian biotype.</title>
        <authorList>
            <person name="Quecine M.C."/>
            <person name="Pachon D.M.R."/>
            <person name="Bonatelli M.L."/>
            <person name="Correr F.H."/>
            <person name="Franceschini L.M."/>
            <person name="Leite T.F."/>
            <person name="Margarido G.R.A."/>
            <person name="Almeida C.A."/>
            <person name="Ferrarezi J.A."/>
            <person name="Labate C.A."/>
        </authorList>
    </citation>
    <scope>NUCLEOTIDE SEQUENCE</scope>
    <source>
        <strain evidence="2">MF-1</strain>
    </source>
</reference>
<dbReference type="Proteomes" id="UP000765509">
    <property type="component" value="Unassembled WGS sequence"/>
</dbReference>
<keyword evidence="3" id="KW-1185">Reference proteome</keyword>
<protein>
    <submittedName>
        <fullName evidence="2">Uncharacterized protein</fullName>
    </submittedName>
</protein>
<proteinExistence type="predicted"/>
<feature type="compositionally biased region" description="Basic and acidic residues" evidence="1">
    <location>
        <begin position="1"/>
        <end position="12"/>
    </location>
</feature>
<evidence type="ECO:0000313" key="2">
    <source>
        <dbReference type="EMBL" id="MBW0504596.1"/>
    </source>
</evidence>
<feature type="region of interest" description="Disordered" evidence="1">
    <location>
        <begin position="1"/>
        <end position="59"/>
    </location>
</feature>
<sequence length="104" mass="11868">MLNETIHDEPPHTESPPILNVTPPTSPRDIQAFQEREKIKHDKMGQDTTDIIPDPEPKVSSSANFQAIFLSRMEEFGEILKSHSNITQQSWKGGLDNINRIYKN</sequence>
<organism evidence="2 3">
    <name type="scientific">Austropuccinia psidii MF-1</name>
    <dbReference type="NCBI Taxonomy" id="1389203"/>
    <lineage>
        <taxon>Eukaryota</taxon>
        <taxon>Fungi</taxon>
        <taxon>Dikarya</taxon>
        <taxon>Basidiomycota</taxon>
        <taxon>Pucciniomycotina</taxon>
        <taxon>Pucciniomycetes</taxon>
        <taxon>Pucciniales</taxon>
        <taxon>Sphaerophragmiaceae</taxon>
        <taxon>Austropuccinia</taxon>
    </lineage>
</organism>
<dbReference type="EMBL" id="AVOT02018020">
    <property type="protein sequence ID" value="MBW0504596.1"/>
    <property type="molecule type" value="Genomic_DNA"/>
</dbReference>
<name>A0A9Q3HGR9_9BASI</name>
<evidence type="ECO:0000313" key="3">
    <source>
        <dbReference type="Proteomes" id="UP000765509"/>
    </source>
</evidence>